<feature type="domain" description="DNA2/NAM7 helicase-like C-terminal" evidence="5">
    <location>
        <begin position="8"/>
        <end position="130"/>
    </location>
</feature>
<dbReference type="GO" id="GO:0005524">
    <property type="term" value="F:ATP binding"/>
    <property type="evidence" value="ECO:0007669"/>
    <property type="project" value="UniProtKB-KW"/>
</dbReference>
<evidence type="ECO:0000313" key="7">
    <source>
        <dbReference type="Proteomes" id="UP000190744"/>
    </source>
</evidence>
<protein>
    <recommendedName>
        <fullName evidence="5">DNA2/NAM7 helicase-like C-terminal domain-containing protein</fullName>
    </recommendedName>
</protein>
<dbReference type="GO" id="GO:0016787">
    <property type="term" value="F:hydrolase activity"/>
    <property type="evidence" value="ECO:0007669"/>
    <property type="project" value="UniProtKB-KW"/>
</dbReference>
<dbReference type="Proteomes" id="UP000190744">
    <property type="component" value="Unassembled WGS sequence"/>
</dbReference>
<keyword evidence="3" id="KW-0347">Helicase</keyword>
<dbReference type="InterPro" id="IPR027417">
    <property type="entry name" value="P-loop_NTPase"/>
</dbReference>
<keyword evidence="4" id="KW-0067">ATP-binding</keyword>
<evidence type="ECO:0000256" key="1">
    <source>
        <dbReference type="ARBA" id="ARBA00022741"/>
    </source>
</evidence>
<dbReference type="PANTHER" id="PTHR43788:SF8">
    <property type="entry name" value="DNA-BINDING PROTEIN SMUBP-2"/>
    <property type="match status" value="1"/>
</dbReference>
<comment type="caution">
    <text evidence="6">The sequence shown here is derived from an EMBL/GenBank/DDBJ whole genome shotgun (WGS) entry which is preliminary data.</text>
</comment>
<reference evidence="7" key="1">
    <citation type="submission" date="2015-09" db="EMBL/GenBank/DDBJ databases">
        <authorList>
            <person name="Fill T.P."/>
            <person name="Baretta J.F."/>
            <person name="de Almeida L.G."/>
            <person name="Rocha M."/>
            <person name="de Souza D.H."/>
            <person name="Malavazi I."/>
            <person name="Cerdeira L.T."/>
            <person name="Hong H."/>
            <person name="Samborskyy M."/>
            <person name="de Vasconcelos A.T."/>
            <person name="Leadlay P."/>
            <person name="Rodrigues-Filho E."/>
        </authorList>
    </citation>
    <scope>NUCLEOTIDE SEQUENCE [LARGE SCALE GENOMIC DNA]</scope>
    <source>
        <strain evidence="7">LaBioMMi 136</strain>
    </source>
</reference>
<dbReference type="InterPro" id="IPR041679">
    <property type="entry name" value="DNA2/NAM7-like_C"/>
</dbReference>
<dbReference type="Gene3D" id="3.40.50.300">
    <property type="entry name" value="P-loop containing nucleotide triphosphate hydrolases"/>
    <property type="match status" value="1"/>
</dbReference>
<evidence type="ECO:0000259" key="5">
    <source>
        <dbReference type="Pfam" id="PF13087"/>
    </source>
</evidence>
<evidence type="ECO:0000256" key="3">
    <source>
        <dbReference type="ARBA" id="ARBA00022806"/>
    </source>
</evidence>
<evidence type="ECO:0000256" key="2">
    <source>
        <dbReference type="ARBA" id="ARBA00022801"/>
    </source>
</evidence>
<evidence type="ECO:0000313" key="6">
    <source>
        <dbReference type="EMBL" id="OOQ91826.1"/>
    </source>
</evidence>
<evidence type="ECO:0000256" key="4">
    <source>
        <dbReference type="ARBA" id="ARBA00022840"/>
    </source>
</evidence>
<dbReference type="Pfam" id="PF13087">
    <property type="entry name" value="AAA_12"/>
    <property type="match status" value="1"/>
</dbReference>
<dbReference type="AlphaFoldDB" id="A0A1S9S2B2"/>
<accession>A0A1S9S2B2</accession>
<dbReference type="InterPro" id="IPR050534">
    <property type="entry name" value="Coronavir_polyprotein_1ab"/>
</dbReference>
<sequence length="161" mass="18055">MTLALVNHSVQQGRYKEQDIAMLTAYLEQLHRLAASYALLFDERDQKDLDKAGFEDDSKHASNTSVAQSFLLRVLIVATVGNSQGDEAKIVVISLVRNNPQQRFGFLRTINRVNVLLCRSEHGVYLIGNSETSNHITMWAKVIRFCARGESEGNLKLQSSC</sequence>
<keyword evidence="1" id="KW-0547">Nucleotide-binding</keyword>
<name>A0A1S9S2B2_PENBI</name>
<proteinExistence type="predicted"/>
<dbReference type="SUPFAM" id="SSF52540">
    <property type="entry name" value="P-loop containing nucleoside triphosphate hydrolases"/>
    <property type="match status" value="1"/>
</dbReference>
<gene>
    <name evidence="6" type="ORF">PEBR_09648</name>
</gene>
<dbReference type="GO" id="GO:0043139">
    <property type="term" value="F:5'-3' DNA helicase activity"/>
    <property type="evidence" value="ECO:0007669"/>
    <property type="project" value="TreeGrafter"/>
</dbReference>
<dbReference type="EMBL" id="LJBN01000001">
    <property type="protein sequence ID" value="OOQ91826.1"/>
    <property type="molecule type" value="Genomic_DNA"/>
</dbReference>
<dbReference type="PANTHER" id="PTHR43788">
    <property type="entry name" value="DNA2/NAM7 HELICASE FAMILY MEMBER"/>
    <property type="match status" value="1"/>
</dbReference>
<keyword evidence="2" id="KW-0378">Hydrolase</keyword>
<organism evidence="6 7">
    <name type="scientific">Penicillium brasilianum</name>
    <dbReference type="NCBI Taxonomy" id="104259"/>
    <lineage>
        <taxon>Eukaryota</taxon>
        <taxon>Fungi</taxon>
        <taxon>Dikarya</taxon>
        <taxon>Ascomycota</taxon>
        <taxon>Pezizomycotina</taxon>
        <taxon>Eurotiomycetes</taxon>
        <taxon>Eurotiomycetidae</taxon>
        <taxon>Eurotiales</taxon>
        <taxon>Aspergillaceae</taxon>
        <taxon>Penicillium</taxon>
    </lineage>
</organism>